<reference evidence="6 7" key="2">
    <citation type="journal article" date="2016" name="Int. J. Syst. Evol. Microbiol.">
        <title>Taxonomy of haemolytic and/or proteolytic strains of the genus Acinetobacter with the proposal of Acinetobacter courvalinii sp. nov. (genomic species 14 sensu Bouvet &amp; Jeanjean), Acinetobacter dispersus sp. nov. (genomic species 17), Acinetobacter modestus sp. nov., Acinetobacter proteolyticus sp. nov. and Acinetobacter vivianii sp. nov.</title>
        <authorList>
            <person name="Nemec A."/>
            <person name="Radolfova-Krizova L."/>
            <person name="Maixnerova M."/>
            <person name="Vrestiakova E."/>
            <person name="Jezek P."/>
            <person name="Sedo O."/>
        </authorList>
    </citation>
    <scope>NUCLEOTIDE SEQUENCE [LARGE SCALE GENOMIC DNA]</scope>
    <source>
        <strain evidence="6 7">NIPH 236</strain>
    </source>
</reference>
<dbReference type="SUPFAM" id="SSF48317">
    <property type="entry name" value="Acid phosphatase/Vanadium-dependent haloperoxidase"/>
    <property type="match status" value="1"/>
</dbReference>
<dbReference type="Pfam" id="PF01569">
    <property type="entry name" value="PAP2"/>
    <property type="match status" value="1"/>
</dbReference>
<dbReference type="PANTHER" id="PTHR14969">
    <property type="entry name" value="SPHINGOSINE-1-PHOSPHATE PHOSPHOHYDROLASE"/>
    <property type="match status" value="1"/>
</dbReference>
<dbReference type="EMBL" id="APOJ01000014">
    <property type="protein sequence ID" value="ENU28505.1"/>
    <property type="molecule type" value="Genomic_DNA"/>
</dbReference>
<evidence type="ECO:0000313" key="6">
    <source>
        <dbReference type="EMBL" id="ENU28505.1"/>
    </source>
</evidence>
<evidence type="ECO:0000313" key="7">
    <source>
        <dbReference type="Proteomes" id="UP000013190"/>
    </source>
</evidence>
<accession>A0ABN0JSR9</accession>
<protein>
    <recommendedName>
        <fullName evidence="1">undecaprenyl-diphosphate phosphatase</fullName>
        <ecNumber evidence="1">3.6.1.27</ecNumber>
    </recommendedName>
    <alternativeName>
        <fullName evidence="2">Undecaprenyl pyrophosphate phosphatase</fullName>
    </alternativeName>
</protein>
<dbReference type="InterPro" id="IPR000326">
    <property type="entry name" value="PAP2/HPO"/>
</dbReference>
<sequence>MSIEEINIRIFNWINSSATANSFFAKVAMFSSYNLIGAFLIFLTVLLLFKDKKYQFQYFKTVVMVVLSSFVVKLLHAFYHHPRPFDLGLGHTLIHHSSSSSMPSQHTLTVAIIAFSFLMSEYRQIGVFGLFVSLIVGWSRIYMGVHFPFDVLGSFVMAFLIVFSVNILIKRFISKSKQSITVQTVDV</sequence>
<dbReference type="GeneID" id="92833703"/>
<dbReference type="SMART" id="SM00014">
    <property type="entry name" value="acidPPc"/>
    <property type="match status" value="1"/>
</dbReference>
<evidence type="ECO:0000256" key="4">
    <source>
        <dbReference type="SAM" id="Phobius"/>
    </source>
</evidence>
<keyword evidence="4" id="KW-1133">Transmembrane helix</keyword>
<feature type="transmembrane region" description="Helical" evidence="4">
    <location>
        <begin position="99"/>
        <end position="118"/>
    </location>
</feature>
<keyword evidence="4" id="KW-0472">Membrane</keyword>
<dbReference type="RefSeq" id="WP_004658968.1">
    <property type="nucleotide sequence ID" value="NZ_BMDV01000005.1"/>
</dbReference>
<name>A0ABN0JSR9_9GAMM</name>
<dbReference type="InterPro" id="IPR036938">
    <property type="entry name" value="PAP2/HPO_sf"/>
</dbReference>
<evidence type="ECO:0000256" key="1">
    <source>
        <dbReference type="ARBA" id="ARBA00012374"/>
    </source>
</evidence>
<evidence type="ECO:0000256" key="3">
    <source>
        <dbReference type="ARBA" id="ARBA00047594"/>
    </source>
</evidence>
<comment type="caution">
    <text evidence="6">The sequence shown here is derived from an EMBL/GenBank/DDBJ whole genome shotgun (WGS) entry which is preliminary data.</text>
</comment>
<keyword evidence="4" id="KW-0812">Transmembrane</keyword>
<reference evidence="7" key="1">
    <citation type="submission" date="2013-02" db="EMBL/GenBank/DDBJ databases">
        <title>The Genome Sequence of Acinetobacter sp. NIPH 236.</title>
        <authorList>
            <consortium name="The Broad Institute Genome Sequencing Platform"/>
            <consortium name="The Broad Institute Genome Sequencing Center for Infectious Disease"/>
            <person name="Cerqueira G."/>
            <person name="Feldgarden M."/>
            <person name="Courvalin P."/>
            <person name="Perichon B."/>
            <person name="Grillot-Courvalin C."/>
            <person name="Clermont D."/>
            <person name="Rocha E."/>
            <person name="Yoon E.-J."/>
            <person name="Nemec A."/>
            <person name="Walker B."/>
            <person name="Young S.K."/>
            <person name="Zeng Q."/>
            <person name="Gargeya S."/>
            <person name="Fitzgerald M."/>
            <person name="Haas B."/>
            <person name="Abouelleil A."/>
            <person name="Alvarado L."/>
            <person name="Arachchi H.M."/>
            <person name="Berlin A.M."/>
            <person name="Chapman S.B."/>
            <person name="Dewar J."/>
            <person name="Goldberg J."/>
            <person name="Griggs A."/>
            <person name="Gujja S."/>
            <person name="Hansen M."/>
            <person name="Howarth C."/>
            <person name="Imamovic A."/>
            <person name="Larimer J."/>
            <person name="McCowan C."/>
            <person name="Murphy C."/>
            <person name="Neiman D."/>
            <person name="Pearson M."/>
            <person name="Priest M."/>
            <person name="Roberts A."/>
            <person name="Saif S."/>
            <person name="Shea T."/>
            <person name="Sisk P."/>
            <person name="Sykes S."/>
            <person name="Wortman J."/>
            <person name="Nusbaum C."/>
            <person name="Birren B."/>
        </authorList>
    </citation>
    <scope>NUCLEOTIDE SEQUENCE [LARGE SCALE GENOMIC DNA]</scope>
    <source>
        <strain evidence="7">NIPH 236</strain>
    </source>
</reference>
<organism evidence="6 7">
    <name type="scientific">Acinetobacter modestus</name>
    <dbReference type="NCBI Taxonomy" id="1776740"/>
    <lineage>
        <taxon>Bacteria</taxon>
        <taxon>Pseudomonadati</taxon>
        <taxon>Pseudomonadota</taxon>
        <taxon>Gammaproteobacteria</taxon>
        <taxon>Moraxellales</taxon>
        <taxon>Moraxellaceae</taxon>
        <taxon>Acinetobacter</taxon>
    </lineage>
</organism>
<feature type="transmembrane region" description="Helical" evidence="4">
    <location>
        <begin position="61"/>
        <end position="79"/>
    </location>
</feature>
<dbReference type="EC" id="3.6.1.27" evidence="1"/>
<proteinExistence type="predicted"/>
<evidence type="ECO:0000256" key="2">
    <source>
        <dbReference type="ARBA" id="ARBA00032707"/>
    </source>
</evidence>
<feature type="transmembrane region" description="Helical" evidence="4">
    <location>
        <begin position="151"/>
        <end position="169"/>
    </location>
</feature>
<feature type="domain" description="Phosphatidic acid phosphatase type 2/haloperoxidase" evidence="5">
    <location>
        <begin position="57"/>
        <end position="166"/>
    </location>
</feature>
<evidence type="ECO:0000259" key="5">
    <source>
        <dbReference type="SMART" id="SM00014"/>
    </source>
</evidence>
<keyword evidence="7" id="KW-1185">Reference proteome</keyword>
<comment type="catalytic activity">
    <reaction evidence="3">
        <text>di-trans,octa-cis-undecaprenyl diphosphate + H2O = di-trans,octa-cis-undecaprenyl phosphate + phosphate + H(+)</text>
        <dbReference type="Rhea" id="RHEA:28094"/>
        <dbReference type="ChEBI" id="CHEBI:15377"/>
        <dbReference type="ChEBI" id="CHEBI:15378"/>
        <dbReference type="ChEBI" id="CHEBI:43474"/>
        <dbReference type="ChEBI" id="CHEBI:58405"/>
        <dbReference type="ChEBI" id="CHEBI:60392"/>
        <dbReference type="EC" id="3.6.1.27"/>
    </reaction>
</comment>
<dbReference type="Proteomes" id="UP000013190">
    <property type="component" value="Unassembled WGS sequence"/>
</dbReference>
<feature type="transmembrane region" description="Helical" evidence="4">
    <location>
        <begin position="30"/>
        <end position="49"/>
    </location>
</feature>
<dbReference type="PANTHER" id="PTHR14969:SF13">
    <property type="entry name" value="AT30094P"/>
    <property type="match status" value="1"/>
</dbReference>
<dbReference type="Gene3D" id="1.20.144.10">
    <property type="entry name" value="Phosphatidic acid phosphatase type 2/haloperoxidase"/>
    <property type="match status" value="1"/>
</dbReference>
<gene>
    <name evidence="6" type="ORF">F992_00259</name>
</gene>
<feature type="transmembrane region" description="Helical" evidence="4">
    <location>
        <begin position="125"/>
        <end position="145"/>
    </location>
</feature>